<feature type="region of interest" description="Disordered" evidence="1">
    <location>
        <begin position="206"/>
        <end position="399"/>
    </location>
</feature>
<sequence>CFCHNMKRGALLLTFVVAALAVADAQQFGELLNFPFCKCESLESPYRLSSTVKAHGGGKFCFALNVAPTPGCTSHCCTKADLKKITFNVRNECDVVGVAVKATVNGVPTKVAADFDLPDHGPPGSTILRLTQLGLGMDSDGAELCITLLSNNAGKGCTTLEDLCVPPPGQPAGVCSAALFDTQQDCCPISNVNTPDSMMSVMMALSQSQPTLPSLQHSSVLSTSPAPTPPPPQDPSPLPPLSLPSPPPPLPPLSPPPPSPAPPSPPPPSPPPPSPPPPSPPPPSPAPLSPPPPSPPPPSPPPPSPPPPSPPPPSPPPPSPPPPSPPPPSPPPPSPPPPSPPPPSPPPPSPPPPSPPPPSPPPPSPPPPSPPPPPSALPSSSPTLLPPASPLLASASNHPPSPGRCTFCTYLTITPIKPLYPINITTSQCNVFAELVVADVIAKAQVIDAILLSDPPSISCSSHQVKVCGLFASNAEGAKLQPWIEARVADWLSVVTDLTTCPAFLNGYDVTVATGGDGQWPNLPASCLNATRAVACRPQKIPFPKCACNTQYQITPFAALPVLFKAPGRKNTTSLYCFITDVVTPYDVNSPCGSTSGLMKAEIWANETQRYKVIAVGVQPGDSDTLSFRAATWGAKGEQTLRVTPLNWNPAQAKGGKICLEVDGSTSLTTLCNGVLNTCWINFFSHTKKCCPLYAVSFVGDEVESSRL</sequence>
<dbReference type="Proteomes" id="UP001165090">
    <property type="component" value="Unassembled WGS sequence"/>
</dbReference>
<dbReference type="InterPro" id="IPR024616">
    <property type="entry name" value="Pherophorin"/>
</dbReference>
<feature type="non-terminal residue" evidence="4">
    <location>
        <position position="1"/>
    </location>
</feature>
<evidence type="ECO:0000256" key="1">
    <source>
        <dbReference type="SAM" id="MobiDB-lite"/>
    </source>
</evidence>
<feature type="compositionally biased region" description="Polar residues" evidence="1">
    <location>
        <begin position="206"/>
        <end position="220"/>
    </location>
</feature>
<feature type="domain" description="Pherophorin" evidence="3">
    <location>
        <begin position="543"/>
        <end position="692"/>
    </location>
</feature>
<feature type="chain" id="PRO_5047046331" description="Pherophorin domain-containing protein" evidence="2">
    <location>
        <begin position="26"/>
        <end position="708"/>
    </location>
</feature>
<feature type="domain" description="Pherophorin" evidence="3">
    <location>
        <begin position="34"/>
        <end position="188"/>
    </location>
</feature>
<dbReference type="PRINTS" id="PR01217">
    <property type="entry name" value="PRICHEXTENSN"/>
</dbReference>
<name>A0ABQ5S502_9CHLO</name>
<evidence type="ECO:0000313" key="4">
    <source>
        <dbReference type="EMBL" id="GLI64960.1"/>
    </source>
</evidence>
<dbReference type="EMBL" id="BSDZ01000021">
    <property type="protein sequence ID" value="GLI64960.1"/>
    <property type="molecule type" value="Genomic_DNA"/>
</dbReference>
<proteinExistence type="predicted"/>
<protein>
    <recommendedName>
        <fullName evidence="3">Pherophorin domain-containing protein</fullName>
    </recommendedName>
</protein>
<evidence type="ECO:0000256" key="2">
    <source>
        <dbReference type="SAM" id="SignalP"/>
    </source>
</evidence>
<reference evidence="4 5" key="1">
    <citation type="journal article" date="2023" name="IScience">
        <title>Expanded male sex-determining region conserved during the evolution of homothallism in the green alga Volvox.</title>
        <authorList>
            <person name="Yamamoto K."/>
            <person name="Matsuzaki R."/>
            <person name="Mahakham W."/>
            <person name="Heman W."/>
            <person name="Sekimoto H."/>
            <person name="Kawachi M."/>
            <person name="Minakuchi Y."/>
            <person name="Toyoda A."/>
            <person name="Nozaki H."/>
        </authorList>
    </citation>
    <scope>NUCLEOTIDE SEQUENCE [LARGE SCALE GENOMIC DNA]</scope>
    <source>
        <strain evidence="4 5">NIES-4468</strain>
    </source>
</reference>
<dbReference type="Pfam" id="PF12499">
    <property type="entry name" value="DUF3707"/>
    <property type="match status" value="2"/>
</dbReference>
<feature type="compositionally biased region" description="Pro residues" evidence="1">
    <location>
        <begin position="226"/>
        <end position="376"/>
    </location>
</feature>
<evidence type="ECO:0000259" key="3">
    <source>
        <dbReference type="Pfam" id="PF12499"/>
    </source>
</evidence>
<feature type="signal peptide" evidence="2">
    <location>
        <begin position="1"/>
        <end position="25"/>
    </location>
</feature>
<evidence type="ECO:0000313" key="5">
    <source>
        <dbReference type="Proteomes" id="UP001165090"/>
    </source>
</evidence>
<gene>
    <name evidence="4" type="ORF">VaNZ11_008366</name>
</gene>
<keyword evidence="5" id="KW-1185">Reference proteome</keyword>
<accession>A0ABQ5S502</accession>
<comment type="caution">
    <text evidence="4">The sequence shown here is derived from an EMBL/GenBank/DDBJ whole genome shotgun (WGS) entry which is preliminary data.</text>
</comment>
<organism evidence="4 5">
    <name type="scientific">Volvox africanus</name>
    <dbReference type="NCBI Taxonomy" id="51714"/>
    <lineage>
        <taxon>Eukaryota</taxon>
        <taxon>Viridiplantae</taxon>
        <taxon>Chlorophyta</taxon>
        <taxon>core chlorophytes</taxon>
        <taxon>Chlorophyceae</taxon>
        <taxon>CS clade</taxon>
        <taxon>Chlamydomonadales</taxon>
        <taxon>Volvocaceae</taxon>
        <taxon>Volvox</taxon>
    </lineage>
</organism>
<keyword evidence="2" id="KW-0732">Signal</keyword>